<accession>A0A0H5CZF6</accession>
<dbReference type="Proteomes" id="UP000043764">
    <property type="component" value="Unassembled WGS sequence"/>
</dbReference>
<keyword evidence="2" id="KW-1185">Reference proteome</keyword>
<gene>
    <name evidence="1" type="ORF">NIT7321_01085</name>
</gene>
<dbReference type="STRING" id="481446.NIT7645_02438"/>
<evidence type="ECO:0000313" key="1">
    <source>
        <dbReference type="EMBL" id="CRL10241.1"/>
    </source>
</evidence>
<protein>
    <submittedName>
        <fullName evidence="1">Uncharacterized protein</fullName>
    </submittedName>
</protein>
<name>A0A0H5CZF6_9RHOB</name>
<organism evidence="1 2">
    <name type="scientific">Phaeobacter italicus</name>
    <dbReference type="NCBI Taxonomy" id="481446"/>
    <lineage>
        <taxon>Bacteria</taxon>
        <taxon>Pseudomonadati</taxon>
        <taxon>Pseudomonadota</taxon>
        <taxon>Alphaproteobacteria</taxon>
        <taxon>Rhodobacterales</taxon>
        <taxon>Roseobacteraceae</taxon>
        <taxon>Phaeobacter</taxon>
    </lineage>
</organism>
<proteinExistence type="predicted"/>
<sequence length="45" mass="4766">MTFSTYAFSDLRADTLTDLRSGLAAGAGTPISCRRSACRLRLVGS</sequence>
<evidence type="ECO:0000313" key="2">
    <source>
        <dbReference type="Proteomes" id="UP000043764"/>
    </source>
</evidence>
<dbReference type="EMBL" id="CVRL01000013">
    <property type="protein sequence ID" value="CRL10241.1"/>
    <property type="molecule type" value="Genomic_DNA"/>
</dbReference>
<reference evidence="1 2" key="1">
    <citation type="submission" date="2015-05" db="EMBL/GenBank/DDBJ databases">
        <authorList>
            <person name="Rodrigo-Torres Lidia"/>
            <person name="Arahal R.David."/>
        </authorList>
    </citation>
    <scope>NUCLEOTIDE SEQUENCE [LARGE SCALE GENOMIC DNA]</scope>
    <source>
        <strain evidence="1 2">CECT 7321</strain>
    </source>
</reference>
<dbReference type="AlphaFoldDB" id="A0A0H5CZF6"/>